<feature type="region of interest" description="Disordered" evidence="1">
    <location>
        <begin position="1"/>
        <end position="108"/>
    </location>
</feature>
<reference evidence="3" key="3">
    <citation type="submission" date="2020-09" db="EMBL/GenBank/DDBJ databases">
        <authorList>
            <person name="Sun Q."/>
            <person name="Ohkuma M."/>
        </authorList>
    </citation>
    <scope>NUCLEOTIDE SEQUENCE</scope>
    <source>
        <strain evidence="3">JCM 4136</strain>
    </source>
</reference>
<proteinExistence type="predicted"/>
<accession>A0A8H9HT62</accession>
<keyword evidence="4" id="KW-1185">Reference proteome</keyword>
<evidence type="ECO:0000313" key="2">
    <source>
        <dbReference type="EMBL" id="GFH76008.1"/>
    </source>
</evidence>
<gene>
    <name evidence="3" type="ORF">GCM10010227_46750</name>
    <name evidence="2" type="ORF">Sgou_06780</name>
</gene>
<evidence type="ECO:0000313" key="5">
    <source>
        <dbReference type="Proteomes" id="UP000660975"/>
    </source>
</evidence>
<evidence type="ECO:0000313" key="4">
    <source>
        <dbReference type="Proteomes" id="UP000480804"/>
    </source>
</evidence>
<dbReference type="EMBL" id="BMSC01000017">
    <property type="protein sequence ID" value="GGU86841.1"/>
    <property type="molecule type" value="Genomic_DNA"/>
</dbReference>
<organism evidence="3 5">
    <name type="scientific">Streptomyces gougerotii</name>
    <dbReference type="NCBI Taxonomy" id="53448"/>
    <lineage>
        <taxon>Bacteria</taxon>
        <taxon>Bacillati</taxon>
        <taxon>Actinomycetota</taxon>
        <taxon>Actinomycetes</taxon>
        <taxon>Kitasatosporales</taxon>
        <taxon>Streptomycetaceae</taxon>
        <taxon>Streptomyces</taxon>
        <taxon>Streptomyces diastaticus group</taxon>
    </lineage>
</organism>
<dbReference type="Proteomes" id="UP000660975">
    <property type="component" value="Unassembled WGS sequence"/>
</dbReference>
<protein>
    <submittedName>
        <fullName evidence="3">Uncharacterized protein</fullName>
    </submittedName>
</protein>
<dbReference type="Proteomes" id="UP000480804">
    <property type="component" value="Unassembled WGS sequence"/>
</dbReference>
<name>A0A8H9HT62_9ACTN</name>
<sequence length="108" mass="11315">MAKPPRSGRAAPGVVRHRPPRRAAPSERVTAGAWAADRLSHGTPAVRRPEPARRVEGRHRRHDPGPVPGPVTRAGREGGEAPDTTPPPTAATVRGEGPFAPDGFPAHG</sequence>
<dbReference type="EMBL" id="BLLO01000011">
    <property type="protein sequence ID" value="GFH76008.1"/>
    <property type="molecule type" value="Genomic_DNA"/>
</dbReference>
<comment type="caution">
    <text evidence="3">The sequence shown here is derived from an EMBL/GenBank/DDBJ whole genome shotgun (WGS) entry which is preliminary data.</text>
</comment>
<evidence type="ECO:0000256" key="1">
    <source>
        <dbReference type="SAM" id="MobiDB-lite"/>
    </source>
</evidence>
<reference evidence="2 4" key="2">
    <citation type="submission" date="2020-02" db="EMBL/GenBank/DDBJ databases">
        <title>Whole genome shotgun sequence of Streptomyces gougerotii NBRC 13043.</title>
        <authorList>
            <person name="Ichikawa N."/>
            <person name="Komaki H."/>
            <person name="Tamura T."/>
        </authorList>
    </citation>
    <scope>NUCLEOTIDE SEQUENCE [LARGE SCALE GENOMIC DNA]</scope>
    <source>
        <strain evidence="2 4">NBRC 13043</strain>
    </source>
</reference>
<dbReference type="AlphaFoldDB" id="A0A8H9HT62"/>
<evidence type="ECO:0000313" key="3">
    <source>
        <dbReference type="EMBL" id="GGU86841.1"/>
    </source>
</evidence>
<reference evidence="3" key="1">
    <citation type="journal article" date="2014" name="Int. J. Syst. Evol. Microbiol.">
        <title>Complete genome sequence of Corynebacterium casei LMG S-19264T (=DSM 44701T), isolated from a smear-ripened cheese.</title>
        <authorList>
            <consortium name="US DOE Joint Genome Institute (JGI-PGF)"/>
            <person name="Walter F."/>
            <person name="Albersmeier A."/>
            <person name="Kalinowski J."/>
            <person name="Ruckert C."/>
        </authorList>
    </citation>
    <scope>NUCLEOTIDE SEQUENCE</scope>
    <source>
        <strain evidence="3">JCM 4136</strain>
    </source>
</reference>